<dbReference type="CDD" id="cd16917">
    <property type="entry name" value="HATPase_UhpB-NarQ-NarX-like"/>
    <property type="match status" value="1"/>
</dbReference>
<dbReference type="AlphaFoldDB" id="A0A7W8E5H2"/>
<dbReference type="FunFam" id="2.60.40.10:FF:000791">
    <property type="entry name" value="Two-component system sensor histidine kinase/response regulator"/>
    <property type="match status" value="1"/>
</dbReference>
<evidence type="ECO:0000313" key="3">
    <source>
        <dbReference type="EMBL" id="MBB5059641.1"/>
    </source>
</evidence>
<keyword evidence="3" id="KW-0808">Transferase</keyword>
<dbReference type="InterPro" id="IPR015943">
    <property type="entry name" value="WD40/YVTN_repeat-like_dom_sf"/>
</dbReference>
<name>A0A7W8E5H2_9BACT</name>
<dbReference type="EMBL" id="JACHIP010000006">
    <property type="protein sequence ID" value="MBB5059641.1"/>
    <property type="molecule type" value="Genomic_DNA"/>
</dbReference>
<keyword evidence="3" id="KW-0418">Kinase</keyword>
<protein>
    <submittedName>
        <fullName evidence="3">Ligand-binding sensor domain-containing protein/signal transduction histidine kinase</fullName>
    </submittedName>
</protein>
<dbReference type="Gene3D" id="2.130.10.10">
    <property type="entry name" value="YVTN repeat-like/Quinoprotein amine dehydrogenase"/>
    <property type="match status" value="5"/>
</dbReference>
<evidence type="ECO:0000259" key="2">
    <source>
        <dbReference type="SMART" id="SM00387"/>
    </source>
</evidence>
<dbReference type="Gene3D" id="3.30.565.10">
    <property type="entry name" value="Histidine kinase-like ATPase, C-terminal domain"/>
    <property type="match status" value="1"/>
</dbReference>
<dbReference type="InterPro" id="IPR011712">
    <property type="entry name" value="Sig_transdc_His_kin_sub3_dim/P"/>
</dbReference>
<dbReference type="Pfam" id="PF07494">
    <property type="entry name" value="Reg_prop"/>
    <property type="match status" value="6"/>
</dbReference>
<dbReference type="InterPro" id="IPR011110">
    <property type="entry name" value="Reg_prop"/>
</dbReference>
<evidence type="ECO:0000256" key="1">
    <source>
        <dbReference type="ARBA" id="ARBA00022553"/>
    </source>
</evidence>
<dbReference type="InterPro" id="IPR013783">
    <property type="entry name" value="Ig-like_fold"/>
</dbReference>
<dbReference type="Gene3D" id="1.20.5.1930">
    <property type="match status" value="1"/>
</dbReference>
<dbReference type="Pfam" id="PF07495">
    <property type="entry name" value="Y_Y_Y"/>
    <property type="match status" value="1"/>
</dbReference>
<dbReference type="SUPFAM" id="SSF63829">
    <property type="entry name" value="Calcium-dependent phosphotriesterase"/>
    <property type="match status" value="3"/>
</dbReference>
<dbReference type="SUPFAM" id="SSF55874">
    <property type="entry name" value="ATPase domain of HSP90 chaperone/DNA topoisomerase II/histidine kinase"/>
    <property type="match status" value="1"/>
</dbReference>
<dbReference type="PANTHER" id="PTHR43547:SF2">
    <property type="entry name" value="HYBRID SIGNAL TRANSDUCTION HISTIDINE KINASE C"/>
    <property type="match status" value="1"/>
</dbReference>
<keyword evidence="4" id="KW-1185">Reference proteome</keyword>
<dbReference type="Pfam" id="PF02518">
    <property type="entry name" value="HATPase_c"/>
    <property type="match status" value="1"/>
</dbReference>
<evidence type="ECO:0000313" key="4">
    <source>
        <dbReference type="Proteomes" id="UP000540989"/>
    </source>
</evidence>
<dbReference type="InterPro" id="IPR036890">
    <property type="entry name" value="HATPase_C_sf"/>
</dbReference>
<gene>
    <name evidence="3" type="ORF">HDF16_004367</name>
</gene>
<dbReference type="InterPro" id="IPR011123">
    <property type="entry name" value="Y_Y_Y"/>
</dbReference>
<dbReference type="GO" id="GO:0046983">
    <property type="term" value="F:protein dimerization activity"/>
    <property type="evidence" value="ECO:0007669"/>
    <property type="project" value="InterPro"/>
</dbReference>
<dbReference type="GO" id="GO:0000155">
    <property type="term" value="F:phosphorelay sensor kinase activity"/>
    <property type="evidence" value="ECO:0007669"/>
    <property type="project" value="InterPro"/>
</dbReference>
<dbReference type="Gene3D" id="2.60.40.10">
    <property type="entry name" value="Immunoglobulins"/>
    <property type="match status" value="1"/>
</dbReference>
<reference evidence="3 4" key="1">
    <citation type="submission" date="2020-08" db="EMBL/GenBank/DDBJ databases">
        <title>Genomic Encyclopedia of Type Strains, Phase IV (KMG-V): Genome sequencing to study the core and pangenomes of soil and plant-associated prokaryotes.</title>
        <authorList>
            <person name="Whitman W."/>
        </authorList>
    </citation>
    <scope>NUCLEOTIDE SEQUENCE [LARGE SCALE GENOMIC DNA]</scope>
    <source>
        <strain evidence="3 4">M8UP14</strain>
    </source>
</reference>
<dbReference type="PANTHER" id="PTHR43547">
    <property type="entry name" value="TWO-COMPONENT HISTIDINE KINASE"/>
    <property type="match status" value="1"/>
</dbReference>
<sequence length="1059" mass="117524">MTAESCEGNELYVLIHRKLVVMAILLVLGSRFRCLASPALSIPAIELPLRSGTDIRFNHLSLDAGLSQTRVEQIVEDDHGFIWFGTQYGLNRFDGYSYRVFVHDNSNPNSLGGVYIRALFKDANGTLWIACDQTLDNYDPVTERFTHYRLGNTVPSGVAEPTVAQISQDLSGTIWLSTSAGLYGITKSDHRVHRYVHQDSDPSSISSNDVQSSGLDRHNDFWVATRNGLNKLNLASGRVEKYIPLPVIYASAAFHEDSQGRFWVTYGPVNSLGLLDRNSGKLTPIQPNLGTSKSQTAGTIFSMMEDHEEAMWFATAGLGLLRLDKKATYFTRYQNEIGDSNSLASNRVNTVFEDTGHRFWVGLHQDSPDFFVLDSSSFRSFSRQAGSSNNLVSSLVSSIYKDRNGDIWIGTTGALQVIDHKTGSYRRVHRFDGTDVLSIIEDSSGTLWFGTADFGLFSMDPQTAGWHQYRHRPSDPSAIIGDTVERILVDHSGSLWAATWDGISHFNANNHSFESYTSKPERGSTNYYAIAEDSSGALWLGSNRGLDFFDPLTKEFTTLTHHSEDAASLSDNRVNTIYIDASKHVWVGTQNGLDRLKEDRKSFEHFSQNDDLSGNVISCIQSDDAGSLWMSTNRGLSRFDPTARTLKVYAQIDGLPGEDLTGWGACSRHDDGEMFFGGFSGAVAFQPRTVSETLSRPSVRLTDFQLSGKSIAPAANTFLEQAIDYTSLLRLNHSQSIFSFTFAGLNYRNSDKLRYRYKLDGLDRDWNEVSGTKRTASYTTLPAGTYTFRVETAASRGLWIEPGAALKIIIAPAWWNSWPFRTMIAILFAVALYWAYRHRLEAQEAEFKMKLEERLGERTRIARDLHDTLLQTIQGSKMAADNALHTSDPLQMRRAVERISAWLGQATREGRVAVESLRTSPDQAGSLSTTIDKLLQDATDGSGIEGVFTQAGEAKPLHAAVTDEVYRIAHEAIRNACTHSHGTRIEVRLVFSNDVVLSIRDNGLGITEALARDGRSGHYGVQGMKERAARIEAELSIEASSPTGTKVTLTVPERVIVAR</sequence>
<proteinExistence type="predicted"/>
<dbReference type="InterPro" id="IPR003594">
    <property type="entry name" value="HATPase_dom"/>
</dbReference>
<feature type="domain" description="Histidine kinase/HSP90-like ATPase" evidence="2">
    <location>
        <begin position="960"/>
        <end position="1055"/>
    </location>
</feature>
<dbReference type="GO" id="GO:0016020">
    <property type="term" value="C:membrane"/>
    <property type="evidence" value="ECO:0007669"/>
    <property type="project" value="InterPro"/>
</dbReference>
<dbReference type="SMART" id="SM00387">
    <property type="entry name" value="HATPase_c"/>
    <property type="match status" value="1"/>
</dbReference>
<comment type="caution">
    <text evidence="3">The sequence shown here is derived from an EMBL/GenBank/DDBJ whole genome shotgun (WGS) entry which is preliminary data.</text>
</comment>
<keyword evidence="1" id="KW-0597">Phosphoprotein</keyword>
<dbReference type="RefSeq" id="WP_184221325.1">
    <property type="nucleotide sequence ID" value="NZ_JACHIP010000006.1"/>
</dbReference>
<dbReference type="Pfam" id="PF07730">
    <property type="entry name" value="HisKA_3"/>
    <property type="match status" value="1"/>
</dbReference>
<accession>A0A7W8E5H2</accession>
<organism evidence="3 4">
    <name type="scientific">Granulicella aggregans</name>
    <dbReference type="NCBI Taxonomy" id="474949"/>
    <lineage>
        <taxon>Bacteria</taxon>
        <taxon>Pseudomonadati</taxon>
        <taxon>Acidobacteriota</taxon>
        <taxon>Terriglobia</taxon>
        <taxon>Terriglobales</taxon>
        <taxon>Acidobacteriaceae</taxon>
        <taxon>Granulicella</taxon>
    </lineage>
</organism>
<dbReference type="Proteomes" id="UP000540989">
    <property type="component" value="Unassembled WGS sequence"/>
</dbReference>